<evidence type="ECO:0000313" key="3">
    <source>
        <dbReference type="Proteomes" id="UP000019373"/>
    </source>
</evidence>
<feature type="transmembrane region" description="Helical" evidence="1">
    <location>
        <begin position="115"/>
        <end position="135"/>
    </location>
</feature>
<evidence type="ECO:0000313" key="2">
    <source>
        <dbReference type="EMBL" id="ERF70768.1"/>
    </source>
</evidence>
<name>U1GF97_ENDPU</name>
<organism evidence="2 3">
    <name type="scientific">Endocarpon pusillum (strain Z07020 / HMAS-L-300199)</name>
    <name type="common">Lichen-forming fungus</name>
    <dbReference type="NCBI Taxonomy" id="1263415"/>
    <lineage>
        <taxon>Eukaryota</taxon>
        <taxon>Fungi</taxon>
        <taxon>Dikarya</taxon>
        <taxon>Ascomycota</taxon>
        <taxon>Pezizomycotina</taxon>
        <taxon>Eurotiomycetes</taxon>
        <taxon>Chaetothyriomycetidae</taxon>
        <taxon>Verrucariales</taxon>
        <taxon>Verrucariaceae</taxon>
        <taxon>Endocarpon</taxon>
    </lineage>
</organism>
<reference evidence="3" key="1">
    <citation type="journal article" date="2014" name="BMC Genomics">
        <title>Genome characteristics reveal the impact of lichenization on lichen-forming fungus Endocarpon pusillum Hedwig (Verrucariales, Ascomycota).</title>
        <authorList>
            <person name="Wang Y.-Y."/>
            <person name="Liu B."/>
            <person name="Zhang X.-Y."/>
            <person name="Zhou Q.-M."/>
            <person name="Zhang T."/>
            <person name="Li H."/>
            <person name="Yu Y.-F."/>
            <person name="Zhang X.-L."/>
            <person name="Hao X.-Y."/>
            <person name="Wang M."/>
            <person name="Wang L."/>
            <person name="Wei J.-C."/>
        </authorList>
    </citation>
    <scope>NUCLEOTIDE SEQUENCE [LARGE SCALE GENOMIC DNA]</scope>
    <source>
        <strain evidence="3">Z07020 / HMAS-L-300199</strain>
    </source>
</reference>
<accession>U1GF97</accession>
<proteinExistence type="predicted"/>
<evidence type="ECO:0000256" key="1">
    <source>
        <dbReference type="SAM" id="Phobius"/>
    </source>
</evidence>
<keyword evidence="3" id="KW-1185">Reference proteome</keyword>
<dbReference type="EMBL" id="KE721293">
    <property type="protein sequence ID" value="ERF70768.1"/>
    <property type="molecule type" value="Genomic_DNA"/>
</dbReference>
<sequence>MAQSSSRYEAVPSLSSIERLRDDEILLEDLPPLSSVKSRERKIISRRPQFKWSSGLRIISTMIIGFIILFAVIAYLSFIWFGKGTGSYWSRIALSNWVSTSVVMSAVIIRTVVTYHMMLNTSVLALIAMRTGVALNKIPRISSMRYSNSGPLELLYLFFRSAKYCLSPCVFSLTLISGVLTILLQFSSTLLISDLATDDVKTPANSSRTAVMPLIHPEILSENFYTDGLISSETTYPVFAEFSQREERSNDSRVDDTGPMIRALLPVSTETHRSRILSFEGNASIYDARWICSQPKVTNISLVWTGTEGLYLTGNVEPLTLVAPMVTANHSTSFNCSLIPTTSFSGIWTLMTCPLIDALRSGANTNFGLMSGIDTAYNTTKVHTILNQTWTKEYTQRTRLPFDPDISMDSGYFNYEGSIGYSDLLINVTNIILPYEESGYSVIRINETVITDDWYLAANDSSAWNSTGIGPWTRLESTQAVSVEYTGRYKLDNITFPIKNLNMVIDMSYCSDAYAYVKNVQVKAQRKTSKDEPISLSDGILQIGATGNQTDTEERGIMQLDEAELYGQLEAERTEIMRSKSDVPINPVSSDLNQFVTHANLQRSPRAWFPLSLYMGDSLKPVHESRVGLFQHIIQDTGSPALAMQAMQHTLITDRYYKYMPLFKNESTQIMTFTEQAIQPVKSTGFIVVLIGLLLHMALTAFTFITLGGSSGWAKTINSIDQSWQSYAQVLTLRAEVDEILDKEDSTQAIDDKVEKKLKQQGLANQIFVLAENDDGQVRFRKGLEGLKEA</sequence>
<keyword evidence="1" id="KW-0472">Membrane</keyword>
<feature type="transmembrane region" description="Helical" evidence="1">
    <location>
        <begin position="164"/>
        <end position="186"/>
    </location>
</feature>
<dbReference type="HOGENOM" id="CLU_015639_1_0_1"/>
<dbReference type="RefSeq" id="XP_007803634.1">
    <property type="nucleotide sequence ID" value="XM_007805443.1"/>
</dbReference>
<feature type="transmembrane region" description="Helical" evidence="1">
    <location>
        <begin position="58"/>
        <end position="81"/>
    </location>
</feature>
<gene>
    <name evidence="2" type="ORF">EPUS_05120</name>
</gene>
<dbReference type="OrthoDB" id="5428040at2759"/>
<keyword evidence="1" id="KW-1133">Transmembrane helix</keyword>
<keyword evidence="1" id="KW-0812">Transmembrane</keyword>
<dbReference type="AlphaFoldDB" id="U1GF97"/>
<dbReference type="Proteomes" id="UP000019373">
    <property type="component" value="Unassembled WGS sequence"/>
</dbReference>
<dbReference type="eggNOG" id="ENOG502S4EJ">
    <property type="taxonomic scope" value="Eukaryota"/>
</dbReference>
<feature type="transmembrane region" description="Helical" evidence="1">
    <location>
        <begin position="686"/>
        <end position="707"/>
    </location>
</feature>
<protein>
    <submittedName>
        <fullName evidence="2">Uncharacterized protein</fullName>
    </submittedName>
</protein>
<dbReference type="GeneID" id="19240073"/>